<gene>
    <name evidence="2" type="ORF">HK097_009939</name>
</gene>
<dbReference type="AlphaFoldDB" id="A0AAD5SM16"/>
<evidence type="ECO:0000313" key="3">
    <source>
        <dbReference type="Proteomes" id="UP001212841"/>
    </source>
</evidence>
<keyword evidence="3" id="KW-1185">Reference proteome</keyword>
<reference evidence="2" key="1">
    <citation type="submission" date="2020-05" db="EMBL/GenBank/DDBJ databases">
        <title>Phylogenomic resolution of chytrid fungi.</title>
        <authorList>
            <person name="Stajich J.E."/>
            <person name="Amses K."/>
            <person name="Simmons R."/>
            <person name="Seto K."/>
            <person name="Myers J."/>
            <person name="Bonds A."/>
            <person name="Quandt C.A."/>
            <person name="Barry K."/>
            <person name="Liu P."/>
            <person name="Grigoriev I."/>
            <person name="Longcore J.E."/>
            <person name="James T.Y."/>
        </authorList>
    </citation>
    <scope>NUCLEOTIDE SEQUENCE</scope>
    <source>
        <strain evidence="2">JEL0318</strain>
    </source>
</reference>
<sequence>MGCAVSFPDPPQPYRRVSSGSSATLEALLPPQPTAAPLRLVVTSGSTVNGTVDAPWLNLELWVASGSTVRFSGNANTVTIHALAAGSTIDLKKVEYGGLFVEGDVTGGSTLTPGKIVRREFERVPPGTGSSFSAGVPCQEPPRYEEQGGQASSDRKK</sequence>
<proteinExistence type="predicted"/>
<organism evidence="2 3">
    <name type="scientific">Rhizophlyctis rosea</name>
    <dbReference type="NCBI Taxonomy" id="64517"/>
    <lineage>
        <taxon>Eukaryota</taxon>
        <taxon>Fungi</taxon>
        <taxon>Fungi incertae sedis</taxon>
        <taxon>Chytridiomycota</taxon>
        <taxon>Chytridiomycota incertae sedis</taxon>
        <taxon>Chytridiomycetes</taxon>
        <taxon>Rhizophlyctidales</taxon>
        <taxon>Rhizophlyctidaceae</taxon>
        <taxon>Rhizophlyctis</taxon>
    </lineage>
</organism>
<dbReference type="EMBL" id="JADGJD010000007">
    <property type="protein sequence ID" value="KAJ3057280.1"/>
    <property type="molecule type" value="Genomic_DNA"/>
</dbReference>
<accession>A0AAD5SM16</accession>
<evidence type="ECO:0000256" key="1">
    <source>
        <dbReference type="SAM" id="MobiDB-lite"/>
    </source>
</evidence>
<dbReference type="Proteomes" id="UP001212841">
    <property type="component" value="Unassembled WGS sequence"/>
</dbReference>
<feature type="region of interest" description="Disordered" evidence="1">
    <location>
        <begin position="123"/>
        <end position="157"/>
    </location>
</feature>
<protein>
    <submittedName>
        <fullName evidence="2">Uncharacterized protein</fullName>
    </submittedName>
</protein>
<comment type="caution">
    <text evidence="2">The sequence shown here is derived from an EMBL/GenBank/DDBJ whole genome shotgun (WGS) entry which is preliminary data.</text>
</comment>
<name>A0AAD5SM16_9FUNG</name>
<evidence type="ECO:0000313" key="2">
    <source>
        <dbReference type="EMBL" id="KAJ3057280.1"/>
    </source>
</evidence>